<accession>A0AA39LFW0</accession>
<dbReference type="PANTHER" id="PTHR11390:SF20">
    <property type="entry name" value="DNA TOPOISOMERASE 3-BETA-1"/>
    <property type="match status" value="1"/>
</dbReference>
<name>A0AA39LFW0_9BILA</name>
<feature type="coiled-coil region" evidence="9">
    <location>
        <begin position="898"/>
        <end position="953"/>
    </location>
</feature>
<dbReference type="Gene3D" id="3.40.50.140">
    <property type="match status" value="1"/>
</dbReference>
<dbReference type="EC" id="5.6.2.1" evidence="3"/>
<dbReference type="InterPro" id="IPR003593">
    <property type="entry name" value="AAA+_ATPase"/>
</dbReference>
<dbReference type="Pfam" id="PF23546">
    <property type="entry name" value="Zn_ribbon_TOP3B"/>
    <property type="match status" value="1"/>
</dbReference>
<dbReference type="Gene3D" id="1.10.460.10">
    <property type="entry name" value="Topoisomerase I, domain 2"/>
    <property type="match status" value="1"/>
</dbReference>
<dbReference type="InterPro" id="IPR013825">
    <property type="entry name" value="Topo_IA_cen_sub2"/>
</dbReference>
<dbReference type="InterPro" id="IPR027417">
    <property type="entry name" value="P-loop_NTPase"/>
</dbReference>
<proteinExistence type="inferred from homology"/>
<feature type="compositionally biased region" description="Gly residues" evidence="10">
    <location>
        <begin position="860"/>
        <end position="871"/>
    </location>
</feature>
<dbReference type="FunFam" id="3.40.50.300:FF:000470">
    <property type="entry name" value="ATPase family, AAA domain containing 3A"/>
    <property type="match status" value="1"/>
</dbReference>
<keyword evidence="14" id="KW-1185">Reference proteome</keyword>
<protein>
    <recommendedName>
        <fullName evidence="3">DNA topoisomerase</fullName>
        <ecNumber evidence="3">5.6.2.1</ecNumber>
    </recommendedName>
</protein>
<evidence type="ECO:0000256" key="8">
    <source>
        <dbReference type="ARBA" id="ARBA00023235"/>
    </source>
</evidence>
<feature type="domain" description="Topo IA-type catalytic" evidence="12">
    <location>
        <begin position="172"/>
        <end position="596"/>
    </location>
</feature>
<keyword evidence="8" id="KW-0413">Isomerase</keyword>
<dbReference type="InterPro" id="IPR003601">
    <property type="entry name" value="Topo_IA_2"/>
</dbReference>
<dbReference type="CDD" id="cd03362">
    <property type="entry name" value="TOPRIM_TopoIA_TopoIII"/>
    <property type="match status" value="1"/>
</dbReference>
<dbReference type="Pfam" id="PF12037">
    <property type="entry name" value="ATAD3_N"/>
    <property type="match status" value="1"/>
</dbReference>
<feature type="region of interest" description="Disordered" evidence="10">
    <location>
        <begin position="380"/>
        <end position="401"/>
    </location>
</feature>
<feature type="coiled-coil region" evidence="9">
    <location>
        <begin position="982"/>
        <end position="1009"/>
    </location>
</feature>
<keyword evidence="4" id="KW-0547">Nucleotide-binding</keyword>
<dbReference type="PROSITE" id="PS50880">
    <property type="entry name" value="TOPRIM"/>
    <property type="match status" value="1"/>
</dbReference>
<dbReference type="InterPro" id="IPR013497">
    <property type="entry name" value="Topo_IA_cen"/>
</dbReference>
<dbReference type="GO" id="GO:0016887">
    <property type="term" value="F:ATP hydrolysis activity"/>
    <property type="evidence" value="ECO:0007669"/>
    <property type="project" value="InterPro"/>
</dbReference>
<gene>
    <name evidence="13" type="ORF">QR680_001411</name>
</gene>
<evidence type="ECO:0000259" key="11">
    <source>
        <dbReference type="PROSITE" id="PS50880"/>
    </source>
</evidence>
<dbReference type="Gene3D" id="1.10.290.10">
    <property type="entry name" value="Topoisomerase I, domain 4"/>
    <property type="match status" value="1"/>
</dbReference>
<dbReference type="SMART" id="SM00437">
    <property type="entry name" value="TOP1Ac"/>
    <property type="match status" value="1"/>
</dbReference>
<dbReference type="InterPro" id="IPR003959">
    <property type="entry name" value="ATPase_AAA_core"/>
</dbReference>
<keyword evidence="6" id="KW-0799">Topoisomerase</keyword>
<dbReference type="InterPro" id="IPR013824">
    <property type="entry name" value="Topo_IA_cen_sub1"/>
</dbReference>
<dbReference type="PROSITE" id="PS00396">
    <property type="entry name" value="TOPO_IA_1"/>
    <property type="match status" value="1"/>
</dbReference>
<keyword evidence="9" id="KW-0175">Coiled coil</keyword>
<dbReference type="InterPro" id="IPR023406">
    <property type="entry name" value="Topo_IA_AS"/>
</dbReference>
<dbReference type="Gene3D" id="2.70.20.10">
    <property type="entry name" value="Topoisomerase I, domain 3"/>
    <property type="match status" value="1"/>
</dbReference>
<evidence type="ECO:0000313" key="14">
    <source>
        <dbReference type="Proteomes" id="UP001175271"/>
    </source>
</evidence>
<dbReference type="SUPFAM" id="SSF52540">
    <property type="entry name" value="P-loop containing nucleoside triphosphate hydrolases"/>
    <property type="match status" value="1"/>
</dbReference>
<dbReference type="GO" id="GO:0006265">
    <property type="term" value="P:DNA topological change"/>
    <property type="evidence" value="ECO:0007669"/>
    <property type="project" value="InterPro"/>
</dbReference>
<dbReference type="Gene3D" id="3.40.50.300">
    <property type="entry name" value="P-loop containing nucleotide triphosphate hydrolases"/>
    <property type="match status" value="1"/>
</dbReference>
<dbReference type="GO" id="GO:0005634">
    <property type="term" value="C:nucleus"/>
    <property type="evidence" value="ECO:0007669"/>
    <property type="project" value="TreeGrafter"/>
</dbReference>
<evidence type="ECO:0000256" key="1">
    <source>
        <dbReference type="ARBA" id="ARBA00000213"/>
    </source>
</evidence>
<comment type="caution">
    <text evidence="13">The sequence shown here is derived from an EMBL/GenBank/DDBJ whole genome shotgun (WGS) entry which is preliminary data.</text>
</comment>
<evidence type="ECO:0000256" key="6">
    <source>
        <dbReference type="ARBA" id="ARBA00023029"/>
    </source>
</evidence>
<comment type="catalytic activity">
    <reaction evidence="1">
        <text>ATP-independent breakage of single-stranded DNA, followed by passage and rejoining.</text>
        <dbReference type="EC" id="5.6.2.1"/>
    </reaction>
</comment>
<dbReference type="InterPro" id="IPR056452">
    <property type="entry name" value="Zn_ribbon_TOP3B"/>
</dbReference>
<dbReference type="Pfam" id="PF01131">
    <property type="entry name" value="Topoisom_bac"/>
    <property type="match status" value="1"/>
</dbReference>
<dbReference type="GO" id="GO:0003677">
    <property type="term" value="F:DNA binding"/>
    <property type="evidence" value="ECO:0007669"/>
    <property type="project" value="UniProtKB-KW"/>
</dbReference>
<dbReference type="InterPro" id="IPR006171">
    <property type="entry name" value="TOPRIM_dom"/>
</dbReference>
<dbReference type="SMART" id="SM00382">
    <property type="entry name" value="AAA"/>
    <property type="match status" value="1"/>
</dbReference>
<evidence type="ECO:0000313" key="13">
    <source>
        <dbReference type="EMBL" id="KAK0395748.1"/>
    </source>
</evidence>
<dbReference type="Pfam" id="PF00004">
    <property type="entry name" value="AAA"/>
    <property type="match status" value="1"/>
</dbReference>
<dbReference type="GO" id="GO:0006281">
    <property type="term" value="P:DNA repair"/>
    <property type="evidence" value="ECO:0007669"/>
    <property type="project" value="TreeGrafter"/>
</dbReference>
<dbReference type="SUPFAM" id="SSF56712">
    <property type="entry name" value="Prokaryotic type I DNA topoisomerase"/>
    <property type="match status" value="1"/>
</dbReference>
<dbReference type="InterPro" id="IPR023405">
    <property type="entry name" value="Topo_IA_core_domain"/>
</dbReference>
<evidence type="ECO:0000256" key="10">
    <source>
        <dbReference type="SAM" id="MobiDB-lite"/>
    </source>
</evidence>
<evidence type="ECO:0000256" key="9">
    <source>
        <dbReference type="SAM" id="Coils"/>
    </source>
</evidence>
<dbReference type="SMART" id="SM00436">
    <property type="entry name" value="TOP1Bc"/>
    <property type="match status" value="1"/>
</dbReference>
<dbReference type="PANTHER" id="PTHR11390">
    <property type="entry name" value="PROKARYOTIC DNA TOPOISOMERASE"/>
    <property type="match status" value="1"/>
</dbReference>
<dbReference type="GO" id="GO:0006310">
    <property type="term" value="P:DNA recombination"/>
    <property type="evidence" value="ECO:0007669"/>
    <property type="project" value="TreeGrafter"/>
</dbReference>
<sequence length="1425" mass="159758">MTVVLMVAEKPMLADAIAKILSNHTAKSRKGSNGACSIHEFKGNFMGKQVNYKMTSTCGHVMSLDFDAKYNNWDRTDPVELYTAKSEKVEAMPKLKMNHFLSSEARECDYLVLWLDCDKEGENICFEVIDAVRGSMNCANKSRFMDNVYRAHFSAITDKDIKAAMSNLGRPNLNESLSVDARQELDLRIGCAFTRFQTKYFHGKYGDLDSSCVSFGPCQTPTLGFCVTRHDKITQFKPETYYVIKVLIENDSTNPIKLTWQRGRIFDQDVCTLFYDRVKRHEKSAISVADVSKKEGKKDRPKALNTVELLRVGSSFLGLGPAQTMSVAEHLYTQGYISYPRTETTAYPTNFDLKGTLQNQVNDPRWGNIVQMVLTAGIKKPKGGEDKGDHPPITPMRANDGRLSGDHLRIYEYVTQHFIATLMSSCRYITKTIKFVIGGEEFTVSGKTVTDPGFTQVMTWQAIDDNEIVPNVTTGTQFIVKDVSMSSDQTGPPEYLTESELITLMEKHGIGTDASIPVHINTICQRNYVKVETGRKLIPTKLGIALVHGYWRVDPELVLPTMRAELETQLNLIAAGKADFNEVKNHALDMFKQKFMYFVENVSAVDSLFEVSFTSLAETGKPYCRCGKCKRFMKLVEARPQRLYCPSCQDTYSLPTGKDGVLKTFGEKKCPLDEFELLYWQGPGGKLSRSYPFCPYCFNNPPFEKMPKGVGCNDCSHPTCVHSYMRSGVVQCPQKCASGWGVMVLDPLSGPKWRLCCNRCPAVIGIFPGASKVSVADRKCNHCDARFISAEFRDVEKAPFGDANFTGCVFCNEDIFSTCVNLNHAHMSVEMKHRIILGKMSWLFGMKPQDAPVPPELTGMAGGAGNTGDSGKGQPQNPKEAVGGKMAYSFDSTALERAAKAARELEKFSNAKEALELSRLQEVTRQKEVDQQTKQLEAQIQAMKADHQRVAEEERRKTLIEETKHARSRADYQDQLARKRSEDELALKARMQEENLRKQEESVKKQEALRKSTIEHELALKHKYDLEKVDAQIKAQANAARKNRDVNLEQLRAHEEERRKTVIEQIKTSGAVIGAGLNEFLNDKKKIVATVGGLTALAVGWYAAKRGTAVTARFVEARLGKPSLVRDTSRITPIETLKHPVKTAQRLFRRSDDPLKGVVLSPALESRLRDVAITTKNTKRNHGLFRNVLFYGPPGTGKTLFAKSLAQHSGLDYAIMTGGDVAPMGPDGVSAIHKVFDWAENSRNGLILFIDEADAFLRKRSTEQISEDMRAMLNAFLYRTGTQSRKFMLVVASNQPEQFDWAVNDRLDELVEFALPGVEERTRILLQYFKQYIADAATSGSRKERLKLADFDWIGKVEQIAKETEGMSGRELSKLVIGWQASAYASEDGVLTTEMMDRNVKEAMIQHGRKMDWLAREAAMAPSKQ</sequence>
<dbReference type="InterPro" id="IPR003602">
    <property type="entry name" value="Topo_IA_DNA-bd_dom"/>
</dbReference>
<evidence type="ECO:0000256" key="5">
    <source>
        <dbReference type="ARBA" id="ARBA00022840"/>
    </source>
</evidence>
<evidence type="ECO:0000256" key="4">
    <source>
        <dbReference type="ARBA" id="ARBA00022741"/>
    </source>
</evidence>
<keyword evidence="7" id="KW-0238">DNA-binding</keyword>
<dbReference type="Pfam" id="PF01751">
    <property type="entry name" value="Toprim"/>
    <property type="match status" value="1"/>
</dbReference>
<evidence type="ECO:0000256" key="7">
    <source>
        <dbReference type="ARBA" id="ARBA00023125"/>
    </source>
</evidence>
<dbReference type="CDD" id="cd00186">
    <property type="entry name" value="TOP1Ac"/>
    <property type="match status" value="1"/>
</dbReference>
<reference evidence="13" key="1">
    <citation type="submission" date="2023-06" db="EMBL/GenBank/DDBJ databases">
        <title>Genomic analysis of the entomopathogenic nematode Steinernema hermaphroditum.</title>
        <authorList>
            <person name="Schwarz E.M."/>
            <person name="Heppert J.K."/>
            <person name="Baniya A."/>
            <person name="Schwartz H.T."/>
            <person name="Tan C.-H."/>
            <person name="Antoshechkin I."/>
            <person name="Sternberg P.W."/>
            <person name="Goodrich-Blair H."/>
            <person name="Dillman A.R."/>
        </authorList>
    </citation>
    <scope>NUCLEOTIDE SEQUENCE</scope>
    <source>
        <strain evidence="13">PS9179</strain>
        <tissue evidence="13">Whole animal</tissue>
    </source>
</reference>
<evidence type="ECO:0000256" key="2">
    <source>
        <dbReference type="ARBA" id="ARBA00009446"/>
    </source>
</evidence>
<feature type="domain" description="Toprim" evidence="11">
    <location>
        <begin position="3"/>
        <end position="154"/>
    </location>
</feature>
<feature type="region of interest" description="Disordered" evidence="10">
    <location>
        <begin position="857"/>
        <end position="882"/>
    </location>
</feature>
<dbReference type="CDD" id="cd19512">
    <property type="entry name" value="RecA-like_ATAD3-like"/>
    <property type="match status" value="1"/>
</dbReference>
<dbReference type="InterPro" id="IPR021911">
    <property type="entry name" value="ATAD3_N"/>
</dbReference>
<dbReference type="SMART" id="SM00493">
    <property type="entry name" value="TOPRIM"/>
    <property type="match status" value="1"/>
</dbReference>
<comment type="similarity">
    <text evidence="2">Belongs to the type IA topoisomerase family.</text>
</comment>
<dbReference type="InterPro" id="IPR013826">
    <property type="entry name" value="Topo_IA_cen_sub3"/>
</dbReference>
<dbReference type="FunFam" id="3.40.50.140:FF:000002">
    <property type="entry name" value="DNA topoisomerase"/>
    <property type="match status" value="1"/>
</dbReference>
<dbReference type="GO" id="GO:0003917">
    <property type="term" value="F:DNA topoisomerase type I (single strand cut, ATP-independent) activity"/>
    <property type="evidence" value="ECO:0007669"/>
    <property type="project" value="UniProtKB-EC"/>
</dbReference>
<evidence type="ECO:0000259" key="12">
    <source>
        <dbReference type="PROSITE" id="PS52039"/>
    </source>
</evidence>
<organism evidence="13 14">
    <name type="scientific">Steinernema hermaphroditum</name>
    <dbReference type="NCBI Taxonomy" id="289476"/>
    <lineage>
        <taxon>Eukaryota</taxon>
        <taxon>Metazoa</taxon>
        <taxon>Ecdysozoa</taxon>
        <taxon>Nematoda</taxon>
        <taxon>Chromadorea</taxon>
        <taxon>Rhabditida</taxon>
        <taxon>Tylenchina</taxon>
        <taxon>Panagrolaimomorpha</taxon>
        <taxon>Strongyloidoidea</taxon>
        <taxon>Steinernematidae</taxon>
        <taxon>Steinernema</taxon>
    </lineage>
</organism>
<evidence type="ECO:0000256" key="3">
    <source>
        <dbReference type="ARBA" id="ARBA00012891"/>
    </source>
</evidence>
<dbReference type="InterPro" id="IPR000380">
    <property type="entry name" value="Topo_IA"/>
</dbReference>
<dbReference type="Proteomes" id="UP001175271">
    <property type="component" value="Unassembled WGS sequence"/>
</dbReference>
<dbReference type="PRINTS" id="PR00417">
    <property type="entry name" value="PRTPISMRASEI"/>
</dbReference>
<keyword evidence="5" id="KW-0067">ATP-binding</keyword>
<dbReference type="EMBL" id="JAUCMV010000005">
    <property type="protein sequence ID" value="KAK0395748.1"/>
    <property type="molecule type" value="Genomic_DNA"/>
</dbReference>
<dbReference type="GO" id="GO:0005524">
    <property type="term" value="F:ATP binding"/>
    <property type="evidence" value="ECO:0007669"/>
    <property type="project" value="UniProtKB-KW"/>
</dbReference>
<dbReference type="InterPro" id="IPR034144">
    <property type="entry name" value="TOPRIM_TopoIII"/>
</dbReference>
<dbReference type="PROSITE" id="PS52039">
    <property type="entry name" value="TOPO_IA_2"/>
    <property type="match status" value="1"/>
</dbReference>
<dbReference type="FunFam" id="1.10.290.10:FF:000001">
    <property type="entry name" value="DNA topoisomerase"/>
    <property type="match status" value="1"/>
</dbReference>